<proteinExistence type="predicted"/>
<dbReference type="Proteomes" id="UP001597237">
    <property type="component" value="Unassembled WGS sequence"/>
</dbReference>
<evidence type="ECO:0000313" key="4">
    <source>
        <dbReference type="Proteomes" id="UP001597237"/>
    </source>
</evidence>
<feature type="domain" description="TadE-like" evidence="2">
    <location>
        <begin position="14"/>
        <end position="56"/>
    </location>
</feature>
<dbReference type="RefSeq" id="WP_377283890.1">
    <property type="nucleotide sequence ID" value="NZ_JBHRSI010000009.1"/>
</dbReference>
<gene>
    <name evidence="3" type="ORF">ACFSC0_12180</name>
</gene>
<evidence type="ECO:0000256" key="1">
    <source>
        <dbReference type="SAM" id="Phobius"/>
    </source>
</evidence>
<protein>
    <submittedName>
        <fullName evidence="3">TadE/TadG family type IV pilus assembly protein</fullName>
    </submittedName>
</protein>
<comment type="caution">
    <text evidence="3">The sequence shown here is derived from an EMBL/GenBank/DDBJ whole genome shotgun (WGS) entry which is preliminary data.</text>
</comment>
<reference evidence="4" key="1">
    <citation type="journal article" date="2019" name="Int. J. Syst. Evol. Microbiol.">
        <title>The Global Catalogue of Microorganisms (GCM) 10K type strain sequencing project: providing services to taxonomists for standard genome sequencing and annotation.</title>
        <authorList>
            <consortium name="The Broad Institute Genomics Platform"/>
            <consortium name="The Broad Institute Genome Sequencing Center for Infectious Disease"/>
            <person name="Wu L."/>
            <person name="Ma J."/>
        </authorList>
    </citation>
    <scope>NUCLEOTIDE SEQUENCE [LARGE SCALE GENOMIC DNA]</scope>
    <source>
        <strain evidence="4">DFY28</strain>
    </source>
</reference>
<sequence>MSRSLRSLIRDRRGATAVEFSLVAGIMILGSLTLIDFGRFLYGWNQQAQAVRLGARLAATHNPVAPDLSTMTGLETGVEVGDPVGPYERVCTSTSCSGGGGHSSAAFNRIFFGADAQCGEAASEAAMGMCDTMTSLQPGQVTVTYRNSGADVAGTAGALRPLISVRLSGVSSGAVFIDTLWSALGALPDTEVTVLAEDMRTSS</sequence>
<keyword evidence="4" id="KW-1185">Reference proteome</keyword>
<accession>A0ABW4N1U0</accession>
<name>A0ABW4N1U0_9CAUL</name>
<keyword evidence="1" id="KW-0472">Membrane</keyword>
<dbReference type="EMBL" id="JBHUEY010000001">
    <property type="protein sequence ID" value="MFD1784157.1"/>
    <property type="molecule type" value="Genomic_DNA"/>
</dbReference>
<evidence type="ECO:0000259" key="2">
    <source>
        <dbReference type="Pfam" id="PF07811"/>
    </source>
</evidence>
<evidence type="ECO:0000313" key="3">
    <source>
        <dbReference type="EMBL" id="MFD1784157.1"/>
    </source>
</evidence>
<keyword evidence="1" id="KW-0812">Transmembrane</keyword>
<feature type="transmembrane region" description="Helical" evidence="1">
    <location>
        <begin position="20"/>
        <end position="42"/>
    </location>
</feature>
<dbReference type="InterPro" id="IPR012495">
    <property type="entry name" value="TadE-like_dom"/>
</dbReference>
<organism evidence="3 4">
    <name type="scientific">Phenylobacterium terrae</name>
    <dbReference type="NCBI Taxonomy" id="2665495"/>
    <lineage>
        <taxon>Bacteria</taxon>
        <taxon>Pseudomonadati</taxon>
        <taxon>Pseudomonadota</taxon>
        <taxon>Alphaproteobacteria</taxon>
        <taxon>Caulobacterales</taxon>
        <taxon>Caulobacteraceae</taxon>
        <taxon>Phenylobacterium</taxon>
    </lineage>
</organism>
<dbReference type="Pfam" id="PF07811">
    <property type="entry name" value="TadE"/>
    <property type="match status" value="1"/>
</dbReference>
<keyword evidence="1" id="KW-1133">Transmembrane helix</keyword>